<evidence type="ECO:0000313" key="5">
    <source>
        <dbReference type="Proteomes" id="UP000187283"/>
    </source>
</evidence>
<dbReference type="OrthoDB" id="447314at2759"/>
<dbReference type="InterPro" id="IPR018559">
    <property type="entry name" value="DUF2015"/>
</dbReference>
<keyword evidence="3" id="KW-0812">Transmembrane</keyword>
<proteinExistence type="inferred from homology"/>
<organism evidence="4 5">
    <name type="scientific">Smittium culicis</name>
    <dbReference type="NCBI Taxonomy" id="133412"/>
    <lineage>
        <taxon>Eukaryota</taxon>
        <taxon>Fungi</taxon>
        <taxon>Fungi incertae sedis</taxon>
        <taxon>Zoopagomycota</taxon>
        <taxon>Kickxellomycotina</taxon>
        <taxon>Harpellomycetes</taxon>
        <taxon>Harpellales</taxon>
        <taxon>Legeriomycetaceae</taxon>
        <taxon>Smittium</taxon>
    </lineage>
</organism>
<protein>
    <submittedName>
        <fullName evidence="4">UPF0357 protein</fullName>
    </submittedName>
</protein>
<dbReference type="Proteomes" id="UP000187283">
    <property type="component" value="Unassembled WGS sequence"/>
</dbReference>
<comment type="similarity">
    <text evidence="1">Belongs to the UPF0357 family.</text>
</comment>
<accession>A0A1R1Y368</accession>
<keyword evidence="3" id="KW-0472">Membrane</keyword>
<dbReference type="Pfam" id="PF09435">
    <property type="entry name" value="DUF2015"/>
    <property type="match status" value="1"/>
</dbReference>
<keyword evidence="3" id="KW-1133">Transmembrane helix</keyword>
<evidence type="ECO:0000313" key="4">
    <source>
        <dbReference type="EMBL" id="OMJ21353.1"/>
    </source>
</evidence>
<evidence type="ECO:0000256" key="3">
    <source>
        <dbReference type="SAM" id="Phobius"/>
    </source>
</evidence>
<dbReference type="AlphaFoldDB" id="A0A1R1Y368"/>
<name>A0A1R1Y368_9FUNG</name>
<feature type="transmembrane region" description="Helical" evidence="3">
    <location>
        <begin position="6"/>
        <end position="23"/>
    </location>
</feature>
<keyword evidence="5" id="KW-1185">Reference proteome</keyword>
<sequence>MDFLYWLTVVLTCFAVYYLFTLFTERKNAYNALPNQRRLTPDHLLQHTSVNIRPIGHGQGNAFAQDYIDGLTSENFDIGLNVASGDNRSGLDSDEIKLIMKDERVSFDSARLIRQQREMLKNNIDPATGMPLDPKAFTFK</sequence>
<reference evidence="4 5" key="1">
    <citation type="submission" date="2017-01" db="EMBL/GenBank/DDBJ databases">
        <authorList>
            <person name="Mah S.A."/>
            <person name="Swanson W.J."/>
            <person name="Moy G.W."/>
            <person name="Vacquier V.D."/>
        </authorList>
    </citation>
    <scope>NUCLEOTIDE SEQUENCE [LARGE SCALE GENOMIC DNA]</scope>
    <source>
        <strain evidence="4 5">GSMNP</strain>
    </source>
</reference>
<evidence type="ECO:0000256" key="1">
    <source>
        <dbReference type="ARBA" id="ARBA00008325"/>
    </source>
</evidence>
<gene>
    <name evidence="4" type="ORF">AYI70_g3535</name>
</gene>
<dbReference type="PANTHER" id="PTHR28023">
    <property type="entry name" value="UPF0357 PROTEIN YCL012C"/>
    <property type="match status" value="1"/>
</dbReference>
<evidence type="ECO:0000256" key="2">
    <source>
        <dbReference type="ARBA" id="ARBA00022729"/>
    </source>
</evidence>
<keyword evidence="2" id="KW-0732">Signal</keyword>
<dbReference type="EMBL" id="LSSN01001022">
    <property type="protein sequence ID" value="OMJ21353.1"/>
    <property type="molecule type" value="Genomic_DNA"/>
</dbReference>
<dbReference type="PANTHER" id="PTHR28023:SF1">
    <property type="entry name" value="UPF0357 PROTEIN YCL012C"/>
    <property type="match status" value="1"/>
</dbReference>
<comment type="caution">
    <text evidence="4">The sequence shown here is derived from an EMBL/GenBank/DDBJ whole genome shotgun (WGS) entry which is preliminary data.</text>
</comment>